<dbReference type="Proteomes" id="UP000769157">
    <property type="component" value="Unassembled WGS sequence"/>
</dbReference>
<dbReference type="GeneID" id="70235772"/>
<dbReference type="EMBL" id="JAEUBE010000295">
    <property type="protein sequence ID" value="KAH3665619.1"/>
    <property type="molecule type" value="Genomic_DNA"/>
</dbReference>
<comment type="caution">
    <text evidence="1">The sequence shown here is derived from an EMBL/GenBank/DDBJ whole genome shotgun (WGS) entry which is preliminary data.</text>
</comment>
<organism evidence="1 2">
    <name type="scientific">Ogataea philodendri</name>
    <dbReference type="NCBI Taxonomy" id="1378263"/>
    <lineage>
        <taxon>Eukaryota</taxon>
        <taxon>Fungi</taxon>
        <taxon>Dikarya</taxon>
        <taxon>Ascomycota</taxon>
        <taxon>Saccharomycotina</taxon>
        <taxon>Pichiomycetes</taxon>
        <taxon>Pichiales</taxon>
        <taxon>Pichiaceae</taxon>
        <taxon>Ogataea</taxon>
    </lineage>
</organism>
<accession>A0A9P8P611</accession>
<dbReference type="AlphaFoldDB" id="A0A9P8P611"/>
<reference evidence="1" key="1">
    <citation type="journal article" date="2021" name="Open Biol.">
        <title>Shared evolutionary footprints suggest mitochondrial oxidative damage underlies multiple complex I losses in fungi.</title>
        <authorList>
            <person name="Schikora-Tamarit M.A."/>
            <person name="Marcet-Houben M."/>
            <person name="Nosek J."/>
            <person name="Gabaldon T."/>
        </authorList>
    </citation>
    <scope>NUCLEOTIDE SEQUENCE</scope>
    <source>
        <strain evidence="1">CBS6075</strain>
    </source>
</reference>
<name>A0A9P8P611_9ASCO</name>
<evidence type="ECO:0000313" key="1">
    <source>
        <dbReference type="EMBL" id="KAH3665619.1"/>
    </source>
</evidence>
<evidence type="ECO:0000313" key="2">
    <source>
        <dbReference type="Proteomes" id="UP000769157"/>
    </source>
</evidence>
<proteinExistence type="predicted"/>
<gene>
    <name evidence="1" type="ORF">OGAPHI_003807</name>
</gene>
<reference evidence="1" key="2">
    <citation type="submission" date="2021-01" db="EMBL/GenBank/DDBJ databases">
        <authorList>
            <person name="Schikora-Tamarit M.A."/>
        </authorList>
    </citation>
    <scope>NUCLEOTIDE SEQUENCE</scope>
    <source>
        <strain evidence="1">CBS6075</strain>
    </source>
</reference>
<keyword evidence="2" id="KW-1185">Reference proteome</keyword>
<sequence>MSCSFRLFLTRCLNELNSSAVKASAFEITGTRFTLVDRFFMASMSIWLNPVAEGTMKYKHTWISEWEVLLRSGWFSWSINNVESEEEVVLNKLDLVRHNLGRLSRETAQLCGGLTNNGVEQGVDERGLACSGFTNHHDGEVGSLLQRVQPLEDRQTGKPNVTGIHVGNGRLHVVMSGELVVLDQGAGTGRAGSKVLCLKGTAGAFVGGLGVEVDVVALERSAGRRKQVDRADHAFVGKFVHFGGHGC</sequence>
<protein>
    <submittedName>
        <fullName evidence="1">Uncharacterized protein</fullName>
    </submittedName>
</protein>
<dbReference type="RefSeq" id="XP_046060823.1">
    <property type="nucleotide sequence ID" value="XM_046204817.1"/>
</dbReference>